<evidence type="ECO:0000313" key="3">
    <source>
        <dbReference type="EMBL" id="CAD6204651.1"/>
    </source>
</evidence>
<dbReference type="AlphaFoldDB" id="A0A811MHL6"/>
<dbReference type="OrthoDB" id="694021at2759"/>
<accession>A0A811MHL6</accession>
<comment type="caution">
    <text evidence="3">The sequence shown here is derived from an EMBL/GenBank/DDBJ whole genome shotgun (WGS) entry which is preliminary data.</text>
</comment>
<evidence type="ECO:0000256" key="1">
    <source>
        <dbReference type="SAM" id="MobiDB-lite"/>
    </source>
</evidence>
<dbReference type="Pfam" id="PF03017">
    <property type="entry name" value="Transposase_23"/>
    <property type="match status" value="1"/>
</dbReference>
<gene>
    <name evidence="3" type="ORF">NCGR_LOCUS2644</name>
</gene>
<sequence length="190" mass="20763">MRRCGEPAMQAQARETRMQQQFLRPGRSRCGGGVPPIPRRQQSTSSRCSKPSLDASSSYGRNCARSDHNNSQNQAVLSKRKGHHGGPGETTTIAHQEVAHDKVTCNKRQAPKQLPVMKVGSMVLLMTSKYPNKANVAYVTFLSTALEAIVGGVKTGSQFYKVRIDHAIAKDEPLVRHRPGCNNIGDAQAK</sequence>
<organism evidence="3 4">
    <name type="scientific">Miscanthus lutarioriparius</name>
    <dbReference type="NCBI Taxonomy" id="422564"/>
    <lineage>
        <taxon>Eukaryota</taxon>
        <taxon>Viridiplantae</taxon>
        <taxon>Streptophyta</taxon>
        <taxon>Embryophyta</taxon>
        <taxon>Tracheophyta</taxon>
        <taxon>Spermatophyta</taxon>
        <taxon>Magnoliopsida</taxon>
        <taxon>Liliopsida</taxon>
        <taxon>Poales</taxon>
        <taxon>Poaceae</taxon>
        <taxon>PACMAD clade</taxon>
        <taxon>Panicoideae</taxon>
        <taxon>Andropogonodae</taxon>
        <taxon>Andropogoneae</taxon>
        <taxon>Saccharinae</taxon>
        <taxon>Miscanthus</taxon>
    </lineage>
</organism>
<proteinExistence type="predicted"/>
<dbReference type="Proteomes" id="UP000604825">
    <property type="component" value="Unassembled WGS sequence"/>
</dbReference>
<feature type="domain" description="Transposase Tnp1/En/Spm-like" evidence="2">
    <location>
        <begin position="123"/>
        <end position="186"/>
    </location>
</feature>
<name>A0A811MHL6_9POAL</name>
<dbReference type="InterPro" id="IPR004264">
    <property type="entry name" value="Transposase_23"/>
</dbReference>
<evidence type="ECO:0000313" key="4">
    <source>
        <dbReference type="Proteomes" id="UP000604825"/>
    </source>
</evidence>
<dbReference type="EMBL" id="CAJGYO010000001">
    <property type="protein sequence ID" value="CAD6204651.1"/>
    <property type="molecule type" value="Genomic_DNA"/>
</dbReference>
<keyword evidence="4" id="KW-1185">Reference proteome</keyword>
<feature type="compositionally biased region" description="Polar residues" evidence="1">
    <location>
        <begin position="40"/>
        <end position="60"/>
    </location>
</feature>
<evidence type="ECO:0000259" key="2">
    <source>
        <dbReference type="Pfam" id="PF03017"/>
    </source>
</evidence>
<reference evidence="3" key="1">
    <citation type="submission" date="2020-10" db="EMBL/GenBank/DDBJ databases">
        <authorList>
            <person name="Han B."/>
            <person name="Lu T."/>
            <person name="Zhao Q."/>
            <person name="Huang X."/>
            <person name="Zhao Y."/>
        </authorList>
    </citation>
    <scope>NUCLEOTIDE SEQUENCE</scope>
</reference>
<feature type="region of interest" description="Disordered" evidence="1">
    <location>
        <begin position="1"/>
        <end position="90"/>
    </location>
</feature>
<protein>
    <recommendedName>
        <fullName evidence="2">Transposase Tnp1/En/Spm-like domain-containing protein</fullName>
    </recommendedName>
</protein>